<name>A0A2T1C4C3_9CYAN</name>
<dbReference type="InterPro" id="IPR044505">
    <property type="entry name" value="GlgX_Isoamylase_N_E_set"/>
</dbReference>
<dbReference type="SMART" id="SM00642">
    <property type="entry name" value="Aamy"/>
    <property type="match status" value="1"/>
</dbReference>
<dbReference type="InterPro" id="IPR017853">
    <property type="entry name" value="GH"/>
</dbReference>
<evidence type="ECO:0000259" key="5">
    <source>
        <dbReference type="SMART" id="SM00642"/>
    </source>
</evidence>
<reference evidence="6 7" key="1">
    <citation type="submission" date="2018-02" db="EMBL/GenBank/DDBJ databases">
        <authorList>
            <person name="Cohen D.B."/>
            <person name="Kent A.D."/>
        </authorList>
    </citation>
    <scope>NUCLEOTIDE SEQUENCE [LARGE SCALE GENOMIC DNA]</scope>
    <source>
        <strain evidence="6 7">CCAP 1448/3</strain>
    </source>
</reference>
<dbReference type="RefSeq" id="WP_106288504.1">
    <property type="nucleotide sequence ID" value="NZ_CAWNTC010000016.1"/>
</dbReference>
<dbReference type="CDD" id="cd11326">
    <property type="entry name" value="AmyAc_Glg_debranch"/>
    <property type="match status" value="1"/>
</dbReference>
<proteinExistence type="inferred from homology"/>
<dbReference type="InterPro" id="IPR004193">
    <property type="entry name" value="Glyco_hydro_13_N"/>
</dbReference>
<evidence type="ECO:0000256" key="4">
    <source>
        <dbReference type="ARBA" id="ARBA00023295"/>
    </source>
</evidence>
<keyword evidence="3" id="KW-0809">Transit peptide</keyword>
<protein>
    <submittedName>
        <fullName evidence="6">Glycogen debranching enzyme GlgX</fullName>
    </submittedName>
</protein>
<evidence type="ECO:0000256" key="1">
    <source>
        <dbReference type="ARBA" id="ARBA00008061"/>
    </source>
</evidence>
<comment type="caution">
    <text evidence="6">The sequence shown here is derived from an EMBL/GenBank/DDBJ whole genome shotgun (WGS) entry which is preliminary data.</text>
</comment>
<dbReference type="SUPFAM" id="SSF51011">
    <property type="entry name" value="Glycosyl hydrolase domain"/>
    <property type="match status" value="1"/>
</dbReference>
<dbReference type="AlphaFoldDB" id="A0A2T1C4C3"/>
<evidence type="ECO:0000256" key="2">
    <source>
        <dbReference type="ARBA" id="ARBA00022801"/>
    </source>
</evidence>
<evidence type="ECO:0000313" key="7">
    <source>
        <dbReference type="Proteomes" id="UP000238762"/>
    </source>
</evidence>
<dbReference type="InterPro" id="IPR048650">
    <property type="entry name" value="ISOA1-3-like_C"/>
</dbReference>
<dbReference type="SUPFAM" id="SSF51445">
    <property type="entry name" value="(Trans)glycosidases"/>
    <property type="match status" value="1"/>
</dbReference>
<dbReference type="InterPro" id="IPR011837">
    <property type="entry name" value="Glycogen_debranch_GlgX"/>
</dbReference>
<gene>
    <name evidence="6" type="primary">glgX</name>
    <name evidence="6" type="ORF">C7B64_10015</name>
</gene>
<dbReference type="Pfam" id="PF21156">
    <property type="entry name" value="ISOA1-3_C"/>
    <property type="match status" value="1"/>
</dbReference>
<dbReference type="SUPFAM" id="SSF81296">
    <property type="entry name" value="E set domains"/>
    <property type="match status" value="1"/>
</dbReference>
<dbReference type="InterPro" id="IPR013783">
    <property type="entry name" value="Ig-like_fold"/>
</dbReference>
<dbReference type="InterPro" id="IPR006047">
    <property type="entry name" value="GH13_cat_dom"/>
</dbReference>
<comment type="similarity">
    <text evidence="1">Belongs to the glycosyl hydrolase 13 family.</text>
</comment>
<feature type="domain" description="Glycosyl hydrolase family 13 catalytic" evidence="5">
    <location>
        <begin position="172"/>
        <end position="583"/>
    </location>
</feature>
<sequence length="706" mass="80109">MTSIVVQPQVEQLTTKYQIESGCPHPCGAVPDKDGVNFSILSEFATSVELLLFEQHDDAEPMQVIQLNPKHNKSFYFWHVYVRGLRPGTFYAYRVDGSQDLHGAGYRFNQNKVLIDPYAKANTNSLWQRVDAVGSKDNLATSMRSVVIDISDYDWEGDRPLNRPMNETVIYELHVGGFTKSSTSKAQYPGTFAGVIEKIPYLKELGITAVELLPIFDFDETEVLREVNGKQLKDYWGYNPHSFFAPEGSYCTQSEAGCQIDEFRDMVKALHKAGIEVILDVVFNHTSEGNHLGPTINFKGLGNNSYYHVVSFDKQYYMDYSGCGNTFNCNHPITEKLILDSLEFWVKEMHVDGFRFDEGSILSRGEDGTPLAHPPLIWHIETSETLADTKIIAEAWDAAGLYQIGYFPGYRWAEWNGRFRDDIRRFVKGDPGLVGAVAWRIGGSADLYQANRHLPINSVNFITCHDGFTLNDLVSYNYKHNEANGEDNRDGINDNLSWNCGAEGETESPEIDALRQRQIKNLTTILLFSQGVPMIVAGDEVRRTQQGNNNAYCQNNEISWFDWNLVNQNADIFRFFKLMINFRKGYCHSALRRRNFFNGQVNERGLADISWHGVKVFKPGWDDPDARSLAFTLGGFDGEPDIHVMLNMHWEQLDFEMPSVPGREWYEVVNTAKPSPLDIVESGQETLVSGNTYSVQDRTIVVLISK</sequence>
<dbReference type="Proteomes" id="UP000238762">
    <property type="component" value="Unassembled WGS sequence"/>
</dbReference>
<dbReference type="InterPro" id="IPR014756">
    <property type="entry name" value="Ig_E-set"/>
</dbReference>
<organism evidence="6 7">
    <name type="scientific">Merismopedia glauca CCAP 1448/3</name>
    <dbReference type="NCBI Taxonomy" id="1296344"/>
    <lineage>
        <taxon>Bacteria</taxon>
        <taxon>Bacillati</taxon>
        <taxon>Cyanobacteriota</taxon>
        <taxon>Cyanophyceae</taxon>
        <taxon>Synechococcales</taxon>
        <taxon>Merismopediaceae</taxon>
        <taxon>Merismopedia</taxon>
    </lineage>
</organism>
<dbReference type="Pfam" id="PF02922">
    <property type="entry name" value="CBM_48"/>
    <property type="match status" value="1"/>
</dbReference>
<dbReference type="Gene3D" id="3.20.20.80">
    <property type="entry name" value="Glycosidases"/>
    <property type="match status" value="1"/>
</dbReference>
<keyword evidence="4" id="KW-0326">Glycosidase</keyword>
<dbReference type="OrthoDB" id="9761875at2"/>
<dbReference type="EMBL" id="PVWJ01000040">
    <property type="protein sequence ID" value="PSB03135.1"/>
    <property type="molecule type" value="Genomic_DNA"/>
</dbReference>
<dbReference type="GO" id="GO:0005980">
    <property type="term" value="P:glycogen catabolic process"/>
    <property type="evidence" value="ECO:0007669"/>
    <property type="project" value="InterPro"/>
</dbReference>
<dbReference type="CDD" id="cd02856">
    <property type="entry name" value="E_set_GDE_Isoamylase_N"/>
    <property type="match status" value="1"/>
</dbReference>
<evidence type="ECO:0000313" key="6">
    <source>
        <dbReference type="EMBL" id="PSB03135.1"/>
    </source>
</evidence>
<dbReference type="Gene3D" id="2.60.40.10">
    <property type="entry name" value="Immunoglobulins"/>
    <property type="match status" value="1"/>
</dbReference>
<reference evidence="6 7" key="2">
    <citation type="submission" date="2018-03" db="EMBL/GenBank/DDBJ databases">
        <title>The ancient ancestry and fast evolution of plastids.</title>
        <authorList>
            <person name="Moore K.R."/>
            <person name="Magnabosco C."/>
            <person name="Momper L."/>
            <person name="Gold D.A."/>
            <person name="Bosak T."/>
            <person name="Fournier G.P."/>
        </authorList>
    </citation>
    <scope>NUCLEOTIDE SEQUENCE [LARGE SCALE GENOMIC DNA]</scope>
    <source>
        <strain evidence="6 7">CCAP 1448/3</strain>
    </source>
</reference>
<dbReference type="Gene3D" id="2.60.40.1180">
    <property type="entry name" value="Golgi alpha-mannosidase II"/>
    <property type="match status" value="1"/>
</dbReference>
<dbReference type="GO" id="GO:0019156">
    <property type="term" value="F:isoamylase activity"/>
    <property type="evidence" value="ECO:0007669"/>
    <property type="project" value="UniProtKB-ARBA"/>
</dbReference>
<keyword evidence="7" id="KW-1185">Reference proteome</keyword>
<keyword evidence="2" id="KW-0378">Hydrolase</keyword>
<dbReference type="InterPro" id="IPR013780">
    <property type="entry name" value="Glyco_hydro_b"/>
</dbReference>
<dbReference type="NCBIfam" id="TIGR02100">
    <property type="entry name" value="glgX_debranch"/>
    <property type="match status" value="1"/>
</dbReference>
<dbReference type="PANTHER" id="PTHR43002">
    <property type="entry name" value="GLYCOGEN DEBRANCHING ENZYME"/>
    <property type="match status" value="1"/>
</dbReference>
<dbReference type="GO" id="GO:0004135">
    <property type="term" value="F:amylo-alpha-1,6-glucosidase activity"/>
    <property type="evidence" value="ECO:0007669"/>
    <property type="project" value="InterPro"/>
</dbReference>
<evidence type="ECO:0000256" key="3">
    <source>
        <dbReference type="ARBA" id="ARBA00022946"/>
    </source>
</evidence>
<accession>A0A2T1C4C3</accession>
<dbReference type="Pfam" id="PF00128">
    <property type="entry name" value="Alpha-amylase"/>
    <property type="match status" value="1"/>
</dbReference>